<evidence type="ECO:0000313" key="2">
    <source>
        <dbReference type="Proteomes" id="UP001055879"/>
    </source>
</evidence>
<proteinExistence type="predicted"/>
<reference evidence="2" key="1">
    <citation type="journal article" date="2022" name="Mol. Ecol. Resour.">
        <title>The genomes of chicory, endive, great burdock and yacon provide insights into Asteraceae palaeo-polyploidization history and plant inulin production.</title>
        <authorList>
            <person name="Fan W."/>
            <person name="Wang S."/>
            <person name="Wang H."/>
            <person name="Wang A."/>
            <person name="Jiang F."/>
            <person name="Liu H."/>
            <person name="Zhao H."/>
            <person name="Xu D."/>
            <person name="Zhang Y."/>
        </authorList>
    </citation>
    <scope>NUCLEOTIDE SEQUENCE [LARGE SCALE GENOMIC DNA]</scope>
    <source>
        <strain evidence="2">cv. Niubang</strain>
    </source>
</reference>
<reference evidence="1 2" key="2">
    <citation type="journal article" date="2022" name="Mol. Ecol. Resour.">
        <title>The genomes of chicory, endive, great burdock and yacon provide insights into Asteraceae paleo-polyploidization history and plant inulin production.</title>
        <authorList>
            <person name="Fan W."/>
            <person name="Wang S."/>
            <person name="Wang H."/>
            <person name="Wang A."/>
            <person name="Jiang F."/>
            <person name="Liu H."/>
            <person name="Zhao H."/>
            <person name="Xu D."/>
            <person name="Zhang Y."/>
        </authorList>
    </citation>
    <scope>NUCLEOTIDE SEQUENCE [LARGE SCALE GENOMIC DNA]</scope>
    <source>
        <strain evidence="2">cv. Niubang</strain>
    </source>
</reference>
<name>A0ACB9FE34_ARCLA</name>
<comment type="caution">
    <text evidence="1">The sequence shown here is derived from an EMBL/GenBank/DDBJ whole genome shotgun (WGS) entry which is preliminary data.</text>
</comment>
<dbReference type="Proteomes" id="UP001055879">
    <property type="component" value="Linkage Group LG01"/>
</dbReference>
<keyword evidence="2" id="KW-1185">Reference proteome</keyword>
<sequence length="1220" mass="136493">MYAISRNNTRDQTTTFKSSDDVTCRRILYSMITYSYPRLPLWFCSFSFTPFLGGGENYSLQEQLFMDIMGKPFTKQMHGSICDEFFSSLLSSINMDIACMFFHIDSSSYDMTYVDSMIFQFSILVMELSDLMGYLIMEVSPQMAVSAKTPTVASCHSELSNSLPHNRMSKTIKFSISSRTYKLSLKKNHEISVVSTDSIETRDPNSVICDLCLSGNLEQALIQLNTMKELRLTVDEETFISLVGLCERKRAEPEGCQVYSLITNSTSHLSIKLGNSLLSMFVRLRNLVDAWYVFGKMSERDVFSWNVLIGGYAKAGYFDEALNLYHRMLWDGLRPDVYTFPSVLRTCGAVPDLVRGREVHVHVLRFGFQSDIDVNNSLITMYAKCGDAYSARLVFDKMAVKDRISWNAMISGYFENEECLEGLKLFLNMLDYRVVPDLRTMTSVISACEFIGDERLGKVVHGYAMKHDFGKDVSISNSLIQLYSSIGAWEEAKNVFTRIESKDVVSWTTMISGYENNGLPEKAVEVYKDMEIEGVVPDEITVASVLSACASLGRLDIGIELHEFAKRTGLLSYVIVTNALIDLYSKCKLIDKALEVFQLIPNKNVISWTSIILGLRINNRSVEALTFFRRMKASLIPNSITLISVLSACGRIGALMTGKEIHAYALRVGLAFDGFLPNALLDMYVRCGRMDTAWNQFNSLEKDIASWNTLLTGYAQRGEGKDAIELVNKMVKSDIKPDAITFISLLCACGRSGMVANGLDYFNRMTEDYGLAPNVKHYACVVDLLGRAGKLEEAHWFIKKMPIQADQAIWGALLNACRIHKQVELGEVAARHILDMDESESVGYYALLCDFYADNGKWDDVGRVKKLMTEKGVTIDPGCSWVEVKGSIHAFLSGDQNHPQENEISAVLDGFYEKMEEAGFEEVDASKAEILCGHSERLAIGFGLINTAPGMPIRVTKNLYMCENCHNVVKFISKVVRREIGVRDTECFHLFKDGLCSCGDAGYKPKTETTSSVVNAYARPKTYRSSSLVPNLAIVEAGDDEKGFLFNKFSRIPGEDDQEVQRFGVKIIELQVHIDCAGCQSKIRKSLQKLKGVENVEIDMGLQKVTVTGYADEKKVLKTVRKTGRQAEIWNVPYNPDIRSHNYNVNQYAQQQNGNGGSGTGGPTATFYTRQPSSSSSYNYYKHGYDNQQGYNPVQSSGLIGHQTGAAFSDENTNAACNIM</sequence>
<protein>
    <submittedName>
        <fullName evidence="1">Uncharacterized protein</fullName>
    </submittedName>
</protein>
<accession>A0ACB9FE34</accession>
<dbReference type="EMBL" id="CM042047">
    <property type="protein sequence ID" value="KAI3769412.1"/>
    <property type="molecule type" value="Genomic_DNA"/>
</dbReference>
<evidence type="ECO:0000313" key="1">
    <source>
        <dbReference type="EMBL" id="KAI3769412.1"/>
    </source>
</evidence>
<organism evidence="1 2">
    <name type="scientific">Arctium lappa</name>
    <name type="common">Greater burdock</name>
    <name type="synonym">Lappa major</name>
    <dbReference type="NCBI Taxonomy" id="4217"/>
    <lineage>
        <taxon>Eukaryota</taxon>
        <taxon>Viridiplantae</taxon>
        <taxon>Streptophyta</taxon>
        <taxon>Embryophyta</taxon>
        <taxon>Tracheophyta</taxon>
        <taxon>Spermatophyta</taxon>
        <taxon>Magnoliopsida</taxon>
        <taxon>eudicotyledons</taxon>
        <taxon>Gunneridae</taxon>
        <taxon>Pentapetalae</taxon>
        <taxon>asterids</taxon>
        <taxon>campanulids</taxon>
        <taxon>Asterales</taxon>
        <taxon>Asteraceae</taxon>
        <taxon>Carduoideae</taxon>
        <taxon>Cardueae</taxon>
        <taxon>Arctiinae</taxon>
        <taxon>Arctium</taxon>
    </lineage>
</organism>
<gene>
    <name evidence="1" type="ORF">L6452_00514</name>
</gene>